<comment type="catalytic activity">
    <reaction evidence="10">
        <text>N(6)-[(R)-dihydrolipoyl]-L-lysyl-[protein] + succinyl-CoA = N(6)-[(R)-S(8)-succinyldihydrolipoyl]-L-lysyl-[protein] + CoA</text>
        <dbReference type="Rhea" id="RHEA:15213"/>
        <dbReference type="Rhea" id="RHEA-COMP:10475"/>
        <dbReference type="Rhea" id="RHEA-COMP:20092"/>
        <dbReference type="ChEBI" id="CHEBI:57287"/>
        <dbReference type="ChEBI" id="CHEBI:57292"/>
        <dbReference type="ChEBI" id="CHEBI:83100"/>
        <dbReference type="ChEBI" id="CHEBI:83120"/>
        <dbReference type="EC" id="2.3.1.61"/>
    </reaction>
</comment>
<comment type="cofactor">
    <cofactor evidence="1">
        <name>Mg(2+)</name>
        <dbReference type="ChEBI" id="CHEBI:18420"/>
    </cofactor>
</comment>
<dbReference type="GO" id="GO:0004591">
    <property type="term" value="F:oxoglutarate dehydrogenase (succinyl-transferring) activity"/>
    <property type="evidence" value="ECO:0007669"/>
    <property type="project" value="UniProtKB-EC"/>
</dbReference>
<dbReference type="SMART" id="SM00861">
    <property type="entry name" value="Transket_pyr"/>
    <property type="match status" value="1"/>
</dbReference>
<dbReference type="UniPathway" id="UPA00223">
    <property type="reaction ID" value="UER00997"/>
</dbReference>
<evidence type="ECO:0000256" key="3">
    <source>
        <dbReference type="ARBA" id="ARBA00004813"/>
    </source>
</evidence>
<dbReference type="InterPro" id="IPR001078">
    <property type="entry name" value="2-oxoacid_DH_actylTfrase"/>
</dbReference>
<evidence type="ECO:0000256" key="2">
    <source>
        <dbReference type="ARBA" id="ARBA00001964"/>
    </source>
</evidence>
<dbReference type="SUPFAM" id="SSF52518">
    <property type="entry name" value="Thiamin diphosphate-binding fold (THDP-binding)"/>
    <property type="match status" value="2"/>
</dbReference>
<dbReference type="InterPro" id="IPR031717">
    <property type="entry name" value="ODO-1/KGD_C"/>
</dbReference>
<evidence type="ECO:0000259" key="12">
    <source>
        <dbReference type="SMART" id="SM00861"/>
    </source>
</evidence>
<protein>
    <recommendedName>
        <fullName evidence="4">oxoglutarate dehydrogenase (succinyl-transferring)</fullName>
        <ecNumber evidence="4">1.2.4.2</ecNumber>
    </recommendedName>
</protein>
<dbReference type="Pfam" id="PF00198">
    <property type="entry name" value="2-oxoacid_dh"/>
    <property type="match status" value="1"/>
</dbReference>
<sequence length="1167" mass="128272">MSDQTTPTPREPDEFGSNDWLVDQMHEQYLKDPSQLSDTWRAFFESGGTSAGDSDSTIGEPRATITTSVGADMSAPPPRPPGPAPSSAGTGDPLSGLPDGSVATPLKGVPGRIAAAMIDSLAVPSATSFRTFPSKLLEVNRLILNNQLARLTKGGKVSFTHLIGWATVKALAARPAMGVTYREVDGKGFHVQFDTINLGLAMDMPGKDGTRSLIVPNIKAADTMTFREFWETYEDIVRRARSNKITVDDFAGTTATLTNPGTVGTVQSVPRLMPGQGVIVGVGRIGYAPEFEGSDPDNLARSGVGRTLTMSSTYDHRVIQGAESGMLLRDIHDLLLGAENFYDEVFESMRIPYVPARWAVDSNPPAGSGEWAEKQAKIFHLINMYRSRGHLIANLDPLNQEPPNIHPELDPLTYGLTIWDLDREFATGGLADSIHMKLGHILGVLRDAYCRTAGIEYMHIHEPTQKVWIQDHLEGRKRGPTREEKLRILEKLNQAEAFERFLHTKFLGAKRFSLEGCEATIPLLDTLLTEAAEAGMVDVSIGMAHRGRLNVLANIIGKSLVRMFSEFTGNIDAPLDEGFSGDVKYHLGAHGTHVAPSGATVKVEVAANPSHLEAVDPVLEGMVRAKQDVLGEEGKYLALPVLIHGDAAFSGQGVVGETLNLSQLHGYATGGTVHIIINNQVGFTTAARDARSSHYATDVAKAVEAPIFHVNGDDPEAVARVAKLAFAFRQAFKRDVVVDLIGYRRLGHNEGDEPSFTQPKMYRIIHSHDTVRDLYLERLVTSGDLSPDEAEAIQSRFRSHMDDALKETKAGSVKAETVDRTVDGADIDTTIDRELLDLVERRARTLPESFEIHPKLTKTLDDRAALYADGKLDWALSEVLAWGSLSMQGVRVRLAGEDSKRGTFSHRHASLVDFNTEQEWIPLQHLDKNQARLRIYDSQLSEFAAMGFEYGYSVQDPETLVMWEGQFGDFVNGAQVIIDQFIMSGEDKWSQPSSLVLLLPHGFEGQGPEHSSARLERFLQNAAEDNVRIVVPSTPAQYFHMMRRQALVTAKKPLIVMSPKSLLRTKDSYSPVADLTDTGFRKVIPDRDVAGGARRVVLCQGKVYYELARHRAANGISDVALVRVEQLYPFPATDLRAAIAPHDGAELVWLQEEPANMGAWRFMSRYL</sequence>
<keyword evidence="8" id="KW-0786">Thiamine pyrophosphate</keyword>
<gene>
    <name evidence="13" type="ORF">MNBD_ACTINO02-1665</name>
</gene>
<evidence type="ECO:0000256" key="8">
    <source>
        <dbReference type="ARBA" id="ARBA00023052"/>
    </source>
</evidence>
<evidence type="ECO:0000256" key="6">
    <source>
        <dbReference type="ARBA" id="ARBA00022842"/>
    </source>
</evidence>
<comment type="cofactor">
    <cofactor evidence="2">
        <name>thiamine diphosphate</name>
        <dbReference type="ChEBI" id="CHEBI:58937"/>
    </cofactor>
</comment>
<feature type="compositionally biased region" description="Low complexity" evidence="11">
    <location>
        <begin position="46"/>
        <end position="59"/>
    </location>
</feature>
<dbReference type="GO" id="GO:0004149">
    <property type="term" value="F:dihydrolipoyllysine-residue succinyltransferase activity"/>
    <property type="evidence" value="ECO:0007669"/>
    <property type="project" value="UniProtKB-EC"/>
</dbReference>
<feature type="non-terminal residue" evidence="13">
    <location>
        <position position="1167"/>
    </location>
</feature>
<dbReference type="PANTHER" id="PTHR23152:SF4">
    <property type="entry name" value="2-OXOADIPATE DEHYDROGENASE COMPLEX COMPONENT E1"/>
    <property type="match status" value="1"/>
</dbReference>
<dbReference type="Gene3D" id="3.40.50.12470">
    <property type="match status" value="1"/>
</dbReference>
<dbReference type="CDD" id="cd02016">
    <property type="entry name" value="TPP_E1_OGDC_like"/>
    <property type="match status" value="1"/>
</dbReference>
<dbReference type="GO" id="GO:0046872">
    <property type="term" value="F:metal ion binding"/>
    <property type="evidence" value="ECO:0007669"/>
    <property type="project" value="UniProtKB-KW"/>
</dbReference>
<organism evidence="13">
    <name type="scientific">hydrothermal vent metagenome</name>
    <dbReference type="NCBI Taxonomy" id="652676"/>
    <lineage>
        <taxon>unclassified sequences</taxon>
        <taxon>metagenomes</taxon>
        <taxon>ecological metagenomes</taxon>
    </lineage>
</organism>
<dbReference type="Gene3D" id="3.30.559.10">
    <property type="entry name" value="Chloramphenicol acetyltransferase-like domain"/>
    <property type="match status" value="1"/>
</dbReference>
<dbReference type="SUPFAM" id="SSF52777">
    <property type="entry name" value="CoA-dependent acyltransferases"/>
    <property type="match status" value="1"/>
</dbReference>
<feature type="compositionally biased region" description="Pro residues" evidence="11">
    <location>
        <begin position="75"/>
        <end position="84"/>
    </location>
</feature>
<dbReference type="EC" id="1.2.4.2" evidence="4"/>
<dbReference type="InterPro" id="IPR042179">
    <property type="entry name" value="KGD_C_sf"/>
</dbReference>
<keyword evidence="9" id="KW-0511">Multifunctional enzyme</keyword>
<dbReference type="NCBIfam" id="NF006914">
    <property type="entry name" value="PRK09404.1"/>
    <property type="match status" value="1"/>
</dbReference>
<accession>A0A3B0TQ17</accession>
<dbReference type="InterPro" id="IPR011603">
    <property type="entry name" value="2oxoglutarate_DH_E1"/>
</dbReference>
<evidence type="ECO:0000313" key="13">
    <source>
        <dbReference type="EMBL" id="VAW09176.1"/>
    </source>
</evidence>
<dbReference type="InterPro" id="IPR005475">
    <property type="entry name" value="Transketolase-like_Pyr-bd"/>
</dbReference>
<feature type="region of interest" description="Disordered" evidence="11">
    <location>
        <begin position="1"/>
        <end position="26"/>
    </location>
</feature>
<dbReference type="PANTHER" id="PTHR23152">
    <property type="entry name" value="2-OXOGLUTARATE DEHYDROGENASE"/>
    <property type="match status" value="1"/>
</dbReference>
<dbReference type="PIRSF" id="PIRSF000157">
    <property type="entry name" value="Oxoglu_dh_E1"/>
    <property type="match status" value="1"/>
</dbReference>
<dbReference type="GO" id="GO:0045252">
    <property type="term" value="C:oxoglutarate dehydrogenase complex"/>
    <property type="evidence" value="ECO:0007669"/>
    <property type="project" value="TreeGrafter"/>
</dbReference>
<dbReference type="EMBL" id="UOEK01000528">
    <property type="protein sequence ID" value="VAW09176.1"/>
    <property type="molecule type" value="Genomic_DNA"/>
</dbReference>
<dbReference type="Pfam" id="PF16870">
    <property type="entry name" value="OxoGdeHyase_C"/>
    <property type="match status" value="1"/>
</dbReference>
<dbReference type="InterPro" id="IPR023213">
    <property type="entry name" value="CAT-like_dom_sf"/>
</dbReference>
<dbReference type="NCBIfam" id="TIGR00239">
    <property type="entry name" value="2oxo_dh_E1"/>
    <property type="match status" value="1"/>
</dbReference>
<dbReference type="Pfam" id="PF02779">
    <property type="entry name" value="Transket_pyr"/>
    <property type="match status" value="1"/>
</dbReference>
<dbReference type="Gene3D" id="1.10.287.1150">
    <property type="entry name" value="TPP helical domain"/>
    <property type="match status" value="1"/>
</dbReference>
<dbReference type="AlphaFoldDB" id="A0A3B0TQ17"/>
<evidence type="ECO:0000256" key="1">
    <source>
        <dbReference type="ARBA" id="ARBA00001946"/>
    </source>
</evidence>
<dbReference type="InterPro" id="IPR032106">
    <property type="entry name" value="2-oxogl_dehyd_N"/>
</dbReference>
<proteinExistence type="predicted"/>
<reference evidence="13" key="1">
    <citation type="submission" date="2018-06" db="EMBL/GenBank/DDBJ databases">
        <authorList>
            <person name="Zhirakovskaya E."/>
        </authorList>
    </citation>
    <scope>NUCLEOTIDE SEQUENCE</scope>
</reference>
<dbReference type="Pfam" id="PF16078">
    <property type="entry name" value="2-oxogl_dehyd_N"/>
    <property type="match status" value="1"/>
</dbReference>
<dbReference type="GO" id="GO:0006099">
    <property type="term" value="P:tricarboxylic acid cycle"/>
    <property type="evidence" value="ECO:0007669"/>
    <property type="project" value="UniProtKB-UniPathway"/>
</dbReference>
<evidence type="ECO:0000256" key="11">
    <source>
        <dbReference type="SAM" id="MobiDB-lite"/>
    </source>
</evidence>
<keyword evidence="7 13" id="KW-0560">Oxidoreductase</keyword>
<dbReference type="Gene3D" id="3.40.50.970">
    <property type="match status" value="1"/>
</dbReference>
<dbReference type="Gene3D" id="3.40.50.11610">
    <property type="entry name" value="Multifunctional 2-oxoglutarate metabolism enzyme, C-terminal domain"/>
    <property type="match status" value="1"/>
</dbReference>
<evidence type="ECO:0000256" key="7">
    <source>
        <dbReference type="ARBA" id="ARBA00023002"/>
    </source>
</evidence>
<dbReference type="NCBIfam" id="NF008907">
    <property type="entry name" value="PRK12270.1"/>
    <property type="match status" value="1"/>
</dbReference>
<dbReference type="Pfam" id="PF00676">
    <property type="entry name" value="E1_dh"/>
    <property type="match status" value="1"/>
</dbReference>
<feature type="domain" description="Transketolase-like pyrimidine-binding" evidence="12">
    <location>
        <begin position="872"/>
        <end position="1065"/>
    </location>
</feature>
<dbReference type="InterPro" id="IPR029061">
    <property type="entry name" value="THDP-binding"/>
</dbReference>
<feature type="region of interest" description="Disordered" evidence="11">
    <location>
        <begin position="42"/>
        <end position="103"/>
    </location>
</feature>
<evidence type="ECO:0000256" key="5">
    <source>
        <dbReference type="ARBA" id="ARBA00022723"/>
    </source>
</evidence>
<evidence type="ECO:0000256" key="4">
    <source>
        <dbReference type="ARBA" id="ARBA00012280"/>
    </source>
</evidence>
<evidence type="ECO:0000256" key="9">
    <source>
        <dbReference type="ARBA" id="ARBA00023268"/>
    </source>
</evidence>
<keyword evidence="5" id="KW-0479">Metal-binding</keyword>
<dbReference type="InterPro" id="IPR001017">
    <property type="entry name" value="DH_E1"/>
</dbReference>
<comment type="pathway">
    <text evidence="3">Carbohydrate metabolism; tricarboxylic acid cycle; succinyl-CoA from 2-oxoglutarate (dehydrogenase route): step 1/1.</text>
</comment>
<name>A0A3B0TQ17_9ZZZZ</name>
<keyword evidence="6" id="KW-0460">Magnesium</keyword>
<evidence type="ECO:0000256" key="10">
    <source>
        <dbReference type="ARBA" id="ARBA00052761"/>
    </source>
</evidence>
<dbReference type="GO" id="GO:0005829">
    <property type="term" value="C:cytosol"/>
    <property type="evidence" value="ECO:0007669"/>
    <property type="project" value="TreeGrafter"/>
</dbReference>
<dbReference type="GO" id="GO:0030976">
    <property type="term" value="F:thiamine pyrophosphate binding"/>
    <property type="evidence" value="ECO:0007669"/>
    <property type="project" value="InterPro"/>
</dbReference>